<dbReference type="GeneID" id="89934064"/>
<organism evidence="1 2">
    <name type="scientific">Canariomyces notabilis</name>
    <dbReference type="NCBI Taxonomy" id="2074819"/>
    <lineage>
        <taxon>Eukaryota</taxon>
        <taxon>Fungi</taxon>
        <taxon>Dikarya</taxon>
        <taxon>Ascomycota</taxon>
        <taxon>Pezizomycotina</taxon>
        <taxon>Sordariomycetes</taxon>
        <taxon>Sordariomycetidae</taxon>
        <taxon>Sordariales</taxon>
        <taxon>Chaetomiaceae</taxon>
        <taxon>Canariomyces</taxon>
    </lineage>
</organism>
<evidence type="ECO:0000313" key="1">
    <source>
        <dbReference type="EMBL" id="KAK4107216.1"/>
    </source>
</evidence>
<dbReference type="RefSeq" id="XP_064664786.1">
    <property type="nucleotide sequence ID" value="XM_064809940.1"/>
</dbReference>
<evidence type="ECO:0000313" key="2">
    <source>
        <dbReference type="Proteomes" id="UP001302812"/>
    </source>
</evidence>
<keyword evidence="2" id="KW-1185">Reference proteome</keyword>
<dbReference type="EMBL" id="MU853378">
    <property type="protein sequence ID" value="KAK4107216.1"/>
    <property type="molecule type" value="Genomic_DNA"/>
</dbReference>
<proteinExistence type="predicted"/>
<dbReference type="AlphaFoldDB" id="A0AAN6T7L0"/>
<reference evidence="1" key="2">
    <citation type="submission" date="2023-05" db="EMBL/GenBank/DDBJ databases">
        <authorList>
            <consortium name="Lawrence Berkeley National Laboratory"/>
            <person name="Steindorff A."/>
            <person name="Hensen N."/>
            <person name="Bonometti L."/>
            <person name="Westerberg I."/>
            <person name="Brannstrom I.O."/>
            <person name="Guillou S."/>
            <person name="Cros-Aarteil S."/>
            <person name="Calhoun S."/>
            <person name="Haridas S."/>
            <person name="Kuo A."/>
            <person name="Mondo S."/>
            <person name="Pangilinan J."/>
            <person name="Riley R."/>
            <person name="Labutti K."/>
            <person name="Andreopoulos B."/>
            <person name="Lipzen A."/>
            <person name="Chen C."/>
            <person name="Yanf M."/>
            <person name="Daum C."/>
            <person name="Ng V."/>
            <person name="Clum A."/>
            <person name="Ohm R."/>
            <person name="Martin F."/>
            <person name="Silar P."/>
            <person name="Natvig D."/>
            <person name="Lalanne C."/>
            <person name="Gautier V."/>
            <person name="Ament-Velasquez S.L."/>
            <person name="Kruys A."/>
            <person name="Hutchinson M.I."/>
            <person name="Powell A.J."/>
            <person name="Barry K."/>
            <person name="Miller A.N."/>
            <person name="Grigoriev I.V."/>
            <person name="Debuchy R."/>
            <person name="Gladieux P."/>
            <person name="Thoren M.H."/>
            <person name="Johannesson H."/>
        </authorList>
    </citation>
    <scope>NUCLEOTIDE SEQUENCE</scope>
    <source>
        <strain evidence="1">CBS 508.74</strain>
    </source>
</reference>
<gene>
    <name evidence="1" type="ORF">N656DRAFT_518936</name>
</gene>
<protein>
    <submittedName>
        <fullName evidence="1">Uncharacterized protein</fullName>
    </submittedName>
</protein>
<reference evidence="1" key="1">
    <citation type="journal article" date="2023" name="Mol. Phylogenet. Evol.">
        <title>Genome-scale phylogeny and comparative genomics of the fungal order Sordariales.</title>
        <authorList>
            <person name="Hensen N."/>
            <person name="Bonometti L."/>
            <person name="Westerberg I."/>
            <person name="Brannstrom I.O."/>
            <person name="Guillou S."/>
            <person name="Cros-Aarteil S."/>
            <person name="Calhoun S."/>
            <person name="Haridas S."/>
            <person name="Kuo A."/>
            <person name="Mondo S."/>
            <person name="Pangilinan J."/>
            <person name="Riley R."/>
            <person name="LaButti K."/>
            <person name="Andreopoulos B."/>
            <person name="Lipzen A."/>
            <person name="Chen C."/>
            <person name="Yan M."/>
            <person name="Daum C."/>
            <person name="Ng V."/>
            <person name="Clum A."/>
            <person name="Steindorff A."/>
            <person name="Ohm R.A."/>
            <person name="Martin F."/>
            <person name="Silar P."/>
            <person name="Natvig D.O."/>
            <person name="Lalanne C."/>
            <person name="Gautier V."/>
            <person name="Ament-Velasquez S.L."/>
            <person name="Kruys A."/>
            <person name="Hutchinson M.I."/>
            <person name="Powell A.J."/>
            <person name="Barry K."/>
            <person name="Miller A.N."/>
            <person name="Grigoriev I.V."/>
            <person name="Debuchy R."/>
            <person name="Gladieux P."/>
            <person name="Hiltunen Thoren M."/>
            <person name="Johannesson H."/>
        </authorList>
    </citation>
    <scope>NUCLEOTIDE SEQUENCE</scope>
    <source>
        <strain evidence="1">CBS 508.74</strain>
    </source>
</reference>
<sequence length="168" mass="18516">MPWSACLKAARRCSHHAPRVTLGTVASGTDQSRQGPDVHDSILPGHQIRDPIAFPETLRLCKIITCVREAEQGSSHSYWSCLELWGFTRMLVSKMIDKPVNHLTCTPQYHSLDITLPVLAWSLIDGSAGLATIGDAIIACLLYSRHPKGVSVPSHQPPGEEVLHYYHS</sequence>
<name>A0AAN6T7L0_9PEZI</name>
<accession>A0AAN6T7L0</accession>
<comment type="caution">
    <text evidence="1">The sequence shown here is derived from an EMBL/GenBank/DDBJ whole genome shotgun (WGS) entry which is preliminary data.</text>
</comment>
<dbReference type="Proteomes" id="UP001302812">
    <property type="component" value="Unassembled WGS sequence"/>
</dbReference>